<dbReference type="EMBL" id="BN001303">
    <property type="protein sequence ID" value="CBF78329.1"/>
    <property type="molecule type" value="Genomic_DNA"/>
</dbReference>
<evidence type="ECO:0000256" key="1">
    <source>
        <dbReference type="SAM" id="MobiDB-lite"/>
    </source>
</evidence>
<dbReference type="AlphaFoldDB" id="Q5ASW8"/>
<feature type="compositionally biased region" description="Low complexity" evidence="1">
    <location>
        <begin position="260"/>
        <end position="277"/>
    </location>
</feature>
<feature type="region of interest" description="Disordered" evidence="1">
    <location>
        <begin position="245"/>
        <end position="281"/>
    </location>
</feature>
<dbReference type="RefSeq" id="XP_681881.1">
    <property type="nucleotide sequence ID" value="XM_676789.2"/>
</dbReference>
<dbReference type="OMA" id="YCRSSIA"/>
<dbReference type="KEGG" id="ani:ANIA_08612"/>
<dbReference type="InParanoid" id="Q5ASW8"/>
<dbReference type="GeneID" id="2868575"/>
<keyword evidence="2" id="KW-1133">Transmembrane helix</keyword>
<dbReference type="Proteomes" id="UP000000560">
    <property type="component" value="Chromosome III"/>
</dbReference>
<keyword evidence="2" id="KW-0812">Transmembrane</keyword>
<feature type="compositionally biased region" description="Gly residues" evidence="1">
    <location>
        <begin position="249"/>
        <end position="259"/>
    </location>
</feature>
<reference evidence="4" key="2">
    <citation type="journal article" date="2009" name="Fungal Genet. Biol.">
        <title>The 2008 update of the Aspergillus nidulans genome annotation: a community effort.</title>
        <authorList>
            <person name="Wortman J.R."/>
            <person name="Gilsenan J.M."/>
            <person name="Joardar V."/>
            <person name="Deegan J."/>
            <person name="Clutterbuck J."/>
            <person name="Andersen M.R."/>
            <person name="Archer D."/>
            <person name="Bencina M."/>
            <person name="Braus G."/>
            <person name="Coutinho P."/>
            <person name="von Dohren H."/>
            <person name="Doonan J."/>
            <person name="Driessen A.J."/>
            <person name="Durek P."/>
            <person name="Espeso E."/>
            <person name="Fekete E."/>
            <person name="Flipphi M."/>
            <person name="Estrada C.G."/>
            <person name="Geysens S."/>
            <person name="Goldman G."/>
            <person name="de Groot P.W."/>
            <person name="Hansen K."/>
            <person name="Harris S.D."/>
            <person name="Heinekamp T."/>
            <person name="Helmstaedt K."/>
            <person name="Henrissat B."/>
            <person name="Hofmann G."/>
            <person name="Homan T."/>
            <person name="Horio T."/>
            <person name="Horiuchi H."/>
            <person name="James S."/>
            <person name="Jones M."/>
            <person name="Karaffa L."/>
            <person name="Karanyi Z."/>
            <person name="Kato M."/>
            <person name="Keller N."/>
            <person name="Kelly D.E."/>
            <person name="Kiel J.A."/>
            <person name="Kim J.M."/>
            <person name="van der Klei I.J."/>
            <person name="Klis F.M."/>
            <person name="Kovalchuk A."/>
            <person name="Krasevec N."/>
            <person name="Kubicek C.P."/>
            <person name="Liu B."/>
            <person name="Maccabe A."/>
            <person name="Meyer V."/>
            <person name="Mirabito P."/>
            <person name="Miskei M."/>
            <person name="Mos M."/>
            <person name="Mullins J."/>
            <person name="Nelson D.R."/>
            <person name="Nielsen J."/>
            <person name="Oakley B.R."/>
            <person name="Osmani S.A."/>
            <person name="Pakula T."/>
            <person name="Paszewski A."/>
            <person name="Paulsen I."/>
            <person name="Pilsyk S."/>
            <person name="Pocsi I."/>
            <person name="Punt P.J."/>
            <person name="Ram A.F."/>
            <person name="Ren Q."/>
            <person name="Robellet X."/>
            <person name="Robson G."/>
            <person name="Seiboth B."/>
            <person name="van Solingen P."/>
            <person name="Specht T."/>
            <person name="Sun J."/>
            <person name="Taheri-Talesh N."/>
            <person name="Takeshita N."/>
            <person name="Ussery D."/>
            <person name="vanKuyk P.A."/>
            <person name="Visser H."/>
            <person name="van de Vondervoort P.J."/>
            <person name="de Vries R.P."/>
            <person name="Walton J."/>
            <person name="Xiang X."/>
            <person name="Xiong Y."/>
            <person name="Zeng A.P."/>
            <person name="Brandt B.W."/>
            <person name="Cornell M.J."/>
            <person name="van den Hondel C.A."/>
            <person name="Visser J."/>
            <person name="Oliver S.G."/>
            <person name="Turner G."/>
        </authorList>
    </citation>
    <scope>GENOME REANNOTATION</scope>
    <source>
        <strain evidence="4">FGSC A4 / ATCC 38163 / CBS 112.46 / NRRL 194 / M139</strain>
    </source>
</reference>
<dbReference type="OrthoDB" id="5429716at2759"/>
<feature type="transmembrane region" description="Helical" evidence="2">
    <location>
        <begin position="300"/>
        <end position="322"/>
    </location>
</feature>
<evidence type="ECO:0000313" key="4">
    <source>
        <dbReference type="Proteomes" id="UP000000560"/>
    </source>
</evidence>
<protein>
    <submittedName>
        <fullName evidence="3">Uncharacterized protein</fullName>
    </submittedName>
</protein>
<keyword evidence="4" id="KW-1185">Reference proteome</keyword>
<gene>
    <name evidence="3" type="ORF">ANIA_08612</name>
</gene>
<accession>C8VAF7</accession>
<accession>Q5ASW8</accession>
<dbReference type="eggNOG" id="ENOG502SU5G">
    <property type="taxonomic scope" value="Eukaryota"/>
</dbReference>
<dbReference type="HOGENOM" id="CLU_059039_1_0_1"/>
<reference evidence="4" key="1">
    <citation type="journal article" date="2005" name="Nature">
        <title>Sequencing of Aspergillus nidulans and comparative analysis with A. fumigatus and A. oryzae.</title>
        <authorList>
            <person name="Galagan J.E."/>
            <person name="Calvo S.E."/>
            <person name="Cuomo C."/>
            <person name="Ma L.J."/>
            <person name="Wortman J.R."/>
            <person name="Batzoglou S."/>
            <person name="Lee S.I."/>
            <person name="Basturkmen M."/>
            <person name="Spevak C.C."/>
            <person name="Clutterbuck J."/>
            <person name="Kapitonov V."/>
            <person name="Jurka J."/>
            <person name="Scazzocchio C."/>
            <person name="Farman M."/>
            <person name="Butler J."/>
            <person name="Purcell S."/>
            <person name="Harris S."/>
            <person name="Braus G.H."/>
            <person name="Draht O."/>
            <person name="Busch S."/>
            <person name="D'Enfert C."/>
            <person name="Bouchier C."/>
            <person name="Goldman G.H."/>
            <person name="Bell-Pedersen D."/>
            <person name="Griffiths-Jones S."/>
            <person name="Doonan J.H."/>
            <person name="Yu J."/>
            <person name="Vienken K."/>
            <person name="Pain A."/>
            <person name="Freitag M."/>
            <person name="Selker E.U."/>
            <person name="Archer D.B."/>
            <person name="Penalva M.A."/>
            <person name="Oakley B.R."/>
            <person name="Momany M."/>
            <person name="Tanaka T."/>
            <person name="Kumagai T."/>
            <person name="Asai K."/>
            <person name="Machida M."/>
            <person name="Nierman W.C."/>
            <person name="Denning D.W."/>
            <person name="Caddick M."/>
            <person name="Hynes M."/>
            <person name="Paoletti M."/>
            <person name="Fischer R."/>
            <person name="Miller B."/>
            <person name="Dyer P."/>
            <person name="Sachs M.S."/>
            <person name="Osmani S.A."/>
            <person name="Birren B.W."/>
        </authorList>
    </citation>
    <scope>NUCLEOTIDE SEQUENCE [LARGE SCALE GENOMIC DNA]</scope>
    <source>
        <strain evidence="4">FGSC A4 / ATCC 38163 / CBS 112.46 / NRRL 194 / M139</strain>
    </source>
</reference>
<organism evidence="3 4">
    <name type="scientific">Emericella nidulans (strain FGSC A4 / ATCC 38163 / CBS 112.46 / NRRL 194 / M139)</name>
    <name type="common">Aspergillus nidulans</name>
    <dbReference type="NCBI Taxonomy" id="227321"/>
    <lineage>
        <taxon>Eukaryota</taxon>
        <taxon>Fungi</taxon>
        <taxon>Dikarya</taxon>
        <taxon>Ascomycota</taxon>
        <taxon>Pezizomycotina</taxon>
        <taxon>Eurotiomycetes</taxon>
        <taxon>Eurotiomycetidae</taxon>
        <taxon>Eurotiales</taxon>
        <taxon>Aspergillaceae</taxon>
        <taxon>Aspergillus</taxon>
        <taxon>Aspergillus subgen. Nidulantes</taxon>
    </lineage>
</organism>
<evidence type="ECO:0000256" key="2">
    <source>
        <dbReference type="SAM" id="Phobius"/>
    </source>
</evidence>
<sequence>MPSGTSTLGWSLANWGTLPATWTSSSCTPSSIIYYAEDDDPDIPELFESCPSTTFDSCLPEPTDSDLIDDFLSNQRNVPYWSPGVNCPSGWEAVGSAARPSDGDVTSSGIFTVGAIPTGNWDIPDNDYIQLGFHDAFGALLDPSETAVACCPSSMTAGRNGICYSTLPDRDIRTVCIADFSNADGNLEFISTSWVWNGVTRTANIAVPTLTIPRTPTRTSSRTIDADETGDMVAATMQVPIYFVRRPGDGGGNGNGNGDGNSSDLDNNGSNGSGTSDADTVNETNAARGLHMQKGYTKDWGHLGGMLGVLAASLLAGAVLVLPW</sequence>
<name>Q5ASW8_EMENI</name>
<proteinExistence type="predicted"/>
<evidence type="ECO:0000313" key="3">
    <source>
        <dbReference type="EMBL" id="CBF78329.1"/>
    </source>
</evidence>
<dbReference type="VEuPathDB" id="FungiDB:AN8612"/>
<keyword evidence="2" id="KW-0472">Membrane</keyword>